<reference evidence="3 5" key="1">
    <citation type="submission" date="2014-03" db="EMBL/GenBank/DDBJ databases">
        <title>Complete genome sequence of a deeply braunched marine Bacteroidia bacterium Draconibacterium orientale type strain FH5T.</title>
        <authorList>
            <person name="Li X."/>
            <person name="Wang X."/>
            <person name="Xie Z."/>
            <person name="Du Z."/>
            <person name="Chen G."/>
        </authorList>
    </citation>
    <scope>NUCLEOTIDE SEQUENCE [LARGE SCALE GENOMIC DNA]</scope>
    <source>
        <strain evidence="3 5">FH5</strain>
    </source>
</reference>
<evidence type="ECO:0000313" key="3">
    <source>
        <dbReference type="EMBL" id="AHW62087.1"/>
    </source>
</evidence>
<feature type="transmembrane region" description="Helical" evidence="1">
    <location>
        <begin position="40"/>
        <end position="58"/>
    </location>
</feature>
<dbReference type="InterPro" id="IPR050640">
    <property type="entry name" value="Bact_2-comp_sensor_kinase"/>
</dbReference>
<dbReference type="Proteomes" id="UP000181981">
    <property type="component" value="Unassembled WGS sequence"/>
</dbReference>
<dbReference type="PANTHER" id="PTHR34220">
    <property type="entry name" value="SENSOR HISTIDINE KINASE YPDA"/>
    <property type="match status" value="1"/>
</dbReference>
<organism evidence="4 6">
    <name type="scientific">Draconibacterium orientale</name>
    <dbReference type="NCBI Taxonomy" id="1168034"/>
    <lineage>
        <taxon>Bacteria</taxon>
        <taxon>Pseudomonadati</taxon>
        <taxon>Bacteroidota</taxon>
        <taxon>Bacteroidia</taxon>
        <taxon>Marinilabiliales</taxon>
        <taxon>Prolixibacteraceae</taxon>
        <taxon>Draconibacterium</taxon>
    </lineage>
</organism>
<keyword evidence="5" id="KW-1185">Reference proteome</keyword>
<proteinExistence type="predicted"/>
<name>X5DN94_9BACT</name>
<reference evidence="4 6" key="2">
    <citation type="submission" date="2016-10" db="EMBL/GenBank/DDBJ databases">
        <authorList>
            <person name="de Groot N.N."/>
        </authorList>
    </citation>
    <scope>NUCLEOTIDE SEQUENCE [LARGE SCALE GENOMIC DNA]</scope>
    <source>
        <strain evidence="4 6">DSM 25947</strain>
    </source>
</reference>
<feature type="domain" description="Signal transduction histidine kinase internal region" evidence="2">
    <location>
        <begin position="151"/>
        <end position="227"/>
    </location>
</feature>
<dbReference type="AlphaFoldDB" id="X5DN94"/>
<dbReference type="Proteomes" id="UP000023772">
    <property type="component" value="Chromosome"/>
</dbReference>
<dbReference type="GO" id="GO:0016020">
    <property type="term" value="C:membrane"/>
    <property type="evidence" value="ECO:0007669"/>
    <property type="project" value="InterPro"/>
</dbReference>
<keyword evidence="1" id="KW-0812">Transmembrane</keyword>
<keyword evidence="1" id="KW-1133">Transmembrane helix</keyword>
<dbReference type="Gene3D" id="3.30.565.10">
    <property type="entry name" value="Histidine kinase-like ATPase, C-terminal domain"/>
    <property type="match status" value="1"/>
</dbReference>
<dbReference type="Pfam" id="PF06580">
    <property type="entry name" value="His_kinase"/>
    <property type="match status" value="1"/>
</dbReference>
<dbReference type="KEGG" id="dori:FH5T_14985"/>
<dbReference type="GO" id="GO:0000155">
    <property type="term" value="F:phosphorelay sensor kinase activity"/>
    <property type="evidence" value="ECO:0007669"/>
    <property type="project" value="InterPro"/>
</dbReference>
<keyword evidence="1" id="KW-0472">Membrane</keyword>
<evidence type="ECO:0000313" key="6">
    <source>
        <dbReference type="Proteomes" id="UP000181981"/>
    </source>
</evidence>
<gene>
    <name evidence="3" type="ORF">FH5T_14985</name>
    <name evidence="4" type="ORF">SAMN05444285_11317</name>
</gene>
<dbReference type="HOGENOM" id="CLU_020473_1_0_10"/>
<dbReference type="PANTHER" id="PTHR34220:SF7">
    <property type="entry name" value="SENSOR HISTIDINE KINASE YPDA"/>
    <property type="match status" value="1"/>
</dbReference>
<dbReference type="InterPro" id="IPR010559">
    <property type="entry name" value="Sig_transdc_His_kin_internal"/>
</dbReference>
<evidence type="ECO:0000259" key="2">
    <source>
        <dbReference type="Pfam" id="PF06580"/>
    </source>
</evidence>
<dbReference type="STRING" id="1168034.FH5T_14985"/>
<evidence type="ECO:0000256" key="1">
    <source>
        <dbReference type="SAM" id="Phobius"/>
    </source>
</evidence>
<dbReference type="RefSeq" id="WP_038560120.1">
    <property type="nucleotide sequence ID" value="NZ_CAXXJF010000003.1"/>
</dbReference>
<sequence length="338" mass="39262">MKIFKYRVLNHILFWIFIFTFYTVPYLLSYGFVIEAFINIIYIPIDIIGVYIVIEYLIPRFVFKKRRFEIFILGTAVIIALNIAISQFIKLNIQPLLGFWVVRRPFSSEMFSALLNNFMIIGTATAFKLFSYSYKFQLTQSELERKTVQSELGILRSQVNPHFLFNVLNNIDALIYEDKEKASNAIVLLSKIMRYMLQESTHEMVKLDKELSYIQDYLELAKLSFADPDFLEFEQKGAPNSQFVPPLLFIPIIENAVKHCNKQSESPGVKINFSIDSDCIELRTSNSVKRNNFKLPDSGTGTGLKNVEKRLKLLYGSNFTFDIKKDMDKFDVHIKVPV</sequence>
<evidence type="ECO:0000313" key="4">
    <source>
        <dbReference type="EMBL" id="SET43679.1"/>
    </source>
</evidence>
<feature type="transmembrane region" description="Helical" evidence="1">
    <location>
        <begin position="110"/>
        <end position="130"/>
    </location>
</feature>
<accession>X5DN94</accession>
<feature type="transmembrane region" description="Helical" evidence="1">
    <location>
        <begin position="70"/>
        <end position="90"/>
    </location>
</feature>
<dbReference type="eggNOG" id="COG2972">
    <property type="taxonomic scope" value="Bacteria"/>
</dbReference>
<feature type="transmembrane region" description="Helical" evidence="1">
    <location>
        <begin position="12"/>
        <end position="34"/>
    </location>
</feature>
<dbReference type="EMBL" id="FOHT01000013">
    <property type="protein sequence ID" value="SET43679.1"/>
    <property type="molecule type" value="Genomic_DNA"/>
</dbReference>
<dbReference type="InterPro" id="IPR036890">
    <property type="entry name" value="HATPase_C_sf"/>
</dbReference>
<evidence type="ECO:0000313" key="5">
    <source>
        <dbReference type="Proteomes" id="UP000023772"/>
    </source>
</evidence>
<dbReference type="EMBL" id="CP007451">
    <property type="protein sequence ID" value="AHW62087.1"/>
    <property type="molecule type" value="Genomic_DNA"/>
</dbReference>
<protein>
    <submittedName>
        <fullName evidence="4">GHKL domain-containing protein</fullName>
    </submittedName>
</protein>